<evidence type="ECO:0000256" key="1">
    <source>
        <dbReference type="SAM" id="SignalP"/>
    </source>
</evidence>
<dbReference type="InterPro" id="IPR011105">
    <property type="entry name" value="Cell_wall_hydrolase_SleB"/>
</dbReference>
<dbReference type="AlphaFoldDB" id="A0A1U7DHE1"/>
<evidence type="ECO:0000259" key="2">
    <source>
        <dbReference type="Pfam" id="PF07486"/>
    </source>
</evidence>
<feature type="signal peptide" evidence="1">
    <location>
        <begin position="1"/>
        <end position="23"/>
    </location>
</feature>
<dbReference type="Proteomes" id="UP000187266">
    <property type="component" value="Chromosome"/>
</dbReference>
<dbReference type="RefSeq" id="WP_076979321.1">
    <property type="nucleotide sequence ID" value="NZ_CP019124.1"/>
</dbReference>
<feature type="domain" description="Cell wall hydrolase SleB" evidence="2">
    <location>
        <begin position="116"/>
        <end position="225"/>
    </location>
</feature>
<dbReference type="OrthoDB" id="9785345at2"/>
<organism evidence="3 4">
    <name type="scientific">Brevirhabdus pacifica</name>
    <dbReference type="NCBI Taxonomy" id="1267768"/>
    <lineage>
        <taxon>Bacteria</taxon>
        <taxon>Pseudomonadati</taxon>
        <taxon>Pseudomonadota</taxon>
        <taxon>Alphaproteobacteria</taxon>
        <taxon>Rhodobacterales</taxon>
        <taxon>Paracoccaceae</taxon>
        <taxon>Brevirhabdus</taxon>
    </lineage>
</organism>
<name>A0A1U7DHE1_9RHOB</name>
<evidence type="ECO:0000313" key="4">
    <source>
        <dbReference type="Proteomes" id="UP000187266"/>
    </source>
</evidence>
<dbReference type="GO" id="GO:0016787">
    <property type="term" value="F:hydrolase activity"/>
    <property type="evidence" value="ECO:0007669"/>
    <property type="project" value="InterPro"/>
</dbReference>
<reference evidence="3 4" key="1">
    <citation type="submission" date="2017-01" db="EMBL/GenBank/DDBJ databases">
        <title>Genomic analysis of Xuhuaishuia manganoxidans DY6-4.</title>
        <authorList>
            <person name="Wang X."/>
        </authorList>
    </citation>
    <scope>NUCLEOTIDE SEQUENCE [LARGE SCALE GENOMIC DNA]</scope>
    <source>
        <strain evidence="3 4">DY6-4</strain>
    </source>
</reference>
<keyword evidence="4" id="KW-1185">Reference proteome</keyword>
<sequence length="236" mass="25857">MNLRVVLFTSFSAIAATCGVAMADVTASTATDPNARIAPRVSSLLGAERKFVGSVGAEHLGKVAEPFIDKSGAIARIRPEPRPVTYSRKFLSKLPKATGGADLRCLAEALYFEARGESVKGQFAVAEVILNRVDHPLYPDSVCGVVNQGTGRKWQCQFTYTCDGLAEVIRERRAYDRGAKIAKLMIDGSERRLTKGATHYHTTAVNPKWNKAFPKTAKIGSHIFYRQAVPQRFAKR</sequence>
<evidence type="ECO:0000313" key="3">
    <source>
        <dbReference type="EMBL" id="APX89298.1"/>
    </source>
</evidence>
<dbReference type="STRING" id="1267768.BV394_05845"/>
<proteinExistence type="predicted"/>
<keyword evidence="1" id="KW-0732">Signal</keyword>
<protein>
    <recommendedName>
        <fullName evidence="2">Cell wall hydrolase SleB domain-containing protein</fullName>
    </recommendedName>
</protein>
<feature type="chain" id="PRO_5012798343" description="Cell wall hydrolase SleB domain-containing protein" evidence="1">
    <location>
        <begin position="24"/>
        <end position="236"/>
    </location>
</feature>
<dbReference type="Pfam" id="PF07486">
    <property type="entry name" value="Hydrolase_2"/>
    <property type="match status" value="1"/>
</dbReference>
<accession>A0A1U7DHE1</accession>
<dbReference type="EMBL" id="CP019124">
    <property type="protein sequence ID" value="APX89298.1"/>
    <property type="molecule type" value="Genomic_DNA"/>
</dbReference>
<gene>
    <name evidence="3" type="ORF">BV394_05845</name>
</gene>
<dbReference type="InterPro" id="IPR042047">
    <property type="entry name" value="SleB_dom1"/>
</dbReference>
<dbReference type="Gene3D" id="1.10.10.2520">
    <property type="entry name" value="Cell wall hydrolase SleB, domain 1"/>
    <property type="match status" value="1"/>
</dbReference>